<dbReference type="KEGG" id="cthi:THC_0879"/>
<dbReference type="EMBL" id="AP014945">
    <property type="protein sequence ID" value="BAU23264.1"/>
    <property type="molecule type" value="Genomic_DNA"/>
</dbReference>
<dbReference type="OrthoDB" id="5432483at2"/>
<proteinExistence type="predicted"/>
<evidence type="ECO:0000313" key="2">
    <source>
        <dbReference type="EMBL" id="BAU23264.1"/>
    </source>
</evidence>
<organism evidence="2 3">
    <name type="scientific">Caldimicrobium thiodismutans</name>
    <dbReference type="NCBI Taxonomy" id="1653476"/>
    <lineage>
        <taxon>Bacteria</taxon>
        <taxon>Pseudomonadati</taxon>
        <taxon>Thermodesulfobacteriota</taxon>
        <taxon>Thermodesulfobacteria</taxon>
        <taxon>Thermodesulfobacteriales</taxon>
        <taxon>Thermodesulfobacteriaceae</taxon>
        <taxon>Caldimicrobium</taxon>
    </lineage>
</organism>
<evidence type="ECO:0000313" key="3">
    <source>
        <dbReference type="Proteomes" id="UP000068196"/>
    </source>
</evidence>
<gene>
    <name evidence="2" type="ORF">THC_0879</name>
</gene>
<reference evidence="2 3" key="1">
    <citation type="journal article" date="2016" name="Int. J. Syst. Evol. Microbiol.">
        <title>Caldimicrobium thiodismutans sp. nov., a sulfur-disproportionating bacterium isolated from a hot spring, and emended description of the genus Caldimicrobium.</title>
        <authorList>
            <person name="Kojima H."/>
            <person name="Umezawa K."/>
            <person name="Fukui M."/>
        </authorList>
    </citation>
    <scope>NUCLEOTIDE SEQUENCE [LARGE SCALE GENOMIC DNA]</scope>
    <source>
        <strain evidence="2 3">TF1</strain>
    </source>
</reference>
<dbReference type="STRING" id="1653476.THC_0879"/>
<evidence type="ECO:0000256" key="1">
    <source>
        <dbReference type="SAM" id="Phobius"/>
    </source>
</evidence>
<keyword evidence="1" id="KW-1133">Transmembrane helix</keyword>
<name>A0A0U5B5B7_9BACT</name>
<dbReference type="AlphaFoldDB" id="A0A0U5B5B7"/>
<sequence length="81" mass="9414">MATMTKKKPVGKFLIYGILSFILYYILLAKQDLITEYFTKGRFYALLPIATAFVFSFIHGNTTDLFWKVLGVEAKKRREVK</sequence>
<keyword evidence="1" id="KW-0812">Transmembrane</keyword>
<reference evidence="3" key="2">
    <citation type="journal article" date="2016" name="Int. J. Syst. Evol. Microbiol.">
        <title>Caldimicrobium thiodismutans sp. nov., a sulfur-disproportionating bacterium isolated from a hot spring.</title>
        <authorList>
            <person name="Kojima H."/>
            <person name="Umezawa K."/>
            <person name="Fukui M."/>
        </authorList>
    </citation>
    <scope>NUCLEOTIDE SEQUENCE [LARGE SCALE GENOMIC DNA]</scope>
    <source>
        <strain evidence="3">TF1</strain>
    </source>
</reference>
<feature type="transmembrane region" description="Helical" evidence="1">
    <location>
        <begin position="13"/>
        <end position="29"/>
    </location>
</feature>
<keyword evidence="3" id="KW-1185">Reference proteome</keyword>
<feature type="transmembrane region" description="Helical" evidence="1">
    <location>
        <begin position="41"/>
        <end position="60"/>
    </location>
</feature>
<accession>A0A0U5B5B7</accession>
<keyword evidence="1" id="KW-0472">Membrane</keyword>
<dbReference type="Proteomes" id="UP000068196">
    <property type="component" value="Chromosome"/>
</dbReference>
<protein>
    <submittedName>
        <fullName evidence="2">Uncharacterized protein</fullName>
    </submittedName>
</protein>
<dbReference type="RefSeq" id="WP_068513867.1">
    <property type="nucleotide sequence ID" value="NZ_AP014945.1"/>
</dbReference>